<evidence type="ECO:0000256" key="3">
    <source>
        <dbReference type="ARBA" id="ARBA00023125"/>
    </source>
</evidence>
<dbReference type="Proteomes" id="UP000634229">
    <property type="component" value="Unassembled WGS sequence"/>
</dbReference>
<dbReference type="InterPro" id="IPR036388">
    <property type="entry name" value="WH-like_DNA-bd_sf"/>
</dbReference>
<gene>
    <name evidence="6" type="ORF">JK363_25780</name>
</gene>
<evidence type="ECO:0000256" key="2">
    <source>
        <dbReference type="ARBA" id="ARBA00023015"/>
    </source>
</evidence>
<dbReference type="PROSITE" id="PS50931">
    <property type="entry name" value="HTH_LYSR"/>
    <property type="match status" value="1"/>
</dbReference>
<evidence type="ECO:0000313" key="6">
    <source>
        <dbReference type="EMBL" id="MBL1100020.1"/>
    </source>
</evidence>
<dbReference type="Gene3D" id="3.40.190.10">
    <property type="entry name" value="Periplasmic binding protein-like II"/>
    <property type="match status" value="2"/>
</dbReference>
<evidence type="ECO:0000256" key="4">
    <source>
        <dbReference type="ARBA" id="ARBA00023163"/>
    </source>
</evidence>
<accession>A0ABS1NJ72</accession>
<sequence>MDPHLLRTFVSVARCGSFSEAAHELGSTPSAVSRHIATLEADLRAPLLTRQPVTLTTAGARLLEHAGPLLLRLDAARAEVERLAGSGATRLTLGASPLALTPRIAAALEQLRKIHPGVRTTVRILGRQEVPAAVARGALDLGLVDGPAAPSDPLPPPAAGALTAVPVADSPLVVTLPQGHPLARRLGLRLADLADSRWLDAPDTAMPLLRLRALGRTGGFRATLTYQGTEVRGLLALAAAGHGLALVPHTAAEGAPGIVTVPLIAPRLTHRIELLHGAAVDGPARSLAALVTGDGKRYA</sequence>
<dbReference type="SUPFAM" id="SSF46785">
    <property type="entry name" value="Winged helix' DNA-binding domain"/>
    <property type="match status" value="1"/>
</dbReference>
<protein>
    <submittedName>
        <fullName evidence="6">LysR family transcriptional regulator</fullName>
    </submittedName>
</protein>
<evidence type="ECO:0000259" key="5">
    <source>
        <dbReference type="PROSITE" id="PS50931"/>
    </source>
</evidence>
<organism evidence="6 7">
    <name type="scientific">Streptomyces coffeae</name>
    <dbReference type="NCBI Taxonomy" id="621382"/>
    <lineage>
        <taxon>Bacteria</taxon>
        <taxon>Bacillati</taxon>
        <taxon>Actinomycetota</taxon>
        <taxon>Actinomycetes</taxon>
        <taxon>Kitasatosporales</taxon>
        <taxon>Streptomycetaceae</taxon>
        <taxon>Streptomyces</taxon>
    </lineage>
</organism>
<comment type="similarity">
    <text evidence="1">Belongs to the LysR transcriptional regulatory family.</text>
</comment>
<dbReference type="SUPFAM" id="SSF53850">
    <property type="entry name" value="Periplasmic binding protein-like II"/>
    <property type="match status" value="1"/>
</dbReference>
<proteinExistence type="inferred from homology"/>
<name>A0ABS1NJ72_9ACTN</name>
<dbReference type="InterPro" id="IPR000847">
    <property type="entry name" value="LysR_HTH_N"/>
</dbReference>
<comment type="caution">
    <text evidence="6">The sequence shown here is derived from an EMBL/GenBank/DDBJ whole genome shotgun (WGS) entry which is preliminary data.</text>
</comment>
<dbReference type="Pfam" id="PF03466">
    <property type="entry name" value="LysR_substrate"/>
    <property type="match status" value="1"/>
</dbReference>
<keyword evidence="7" id="KW-1185">Reference proteome</keyword>
<dbReference type="PANTHER" id="PTHR30346:SF29">
    <property type="entry name" value="LYSR SUBSTRATE-BINDING"/>
    <property type="match status" value="1"/>
</dbReference>
<feature type="domain" description="HTH lysR-type" evidence="5">
    <location>
        <begin position="1"/>
        <end position="56"/>
    </location>
</feature>
<keyword evidence="4" id="KW-0804">Transcription</keyword>
<keyword evidence="3" id="KW-0238">DNA-binding</keyword>
<evidence type="ECO:0000313" key="7">
    <source>
        <dbReference type="Proteomes" id="UP000634229"/>
    </source>
</evidence>
<keyword evidence="2" id="KW-0805">Transcription regulation</keyword>
<dbReference type="PANTHER" id="PTHR30346">
    <property type="entry name" value="TRANSCRIPTIONAL DUAL REGULATOR HCAR-RELATED"/>
    <property type="match status" value="1"/>
</dbReference>
<dbReference type="InterPro" id="IPR036390">
    <property type="entry name" value="WH_DNA-bd_sf"/>
</dbReference>
<dbReference type="Gene3D" id="1.10.10.10">
    <property type="entry name" value="Winged helix-like DNA-binding domain superfamily/Winged helix DNA-binding domain"/>
    <property type="match status" value="1"/>
</dbReference>
<dbReference type="CDD" id="cd05466">
    <property type="entry name" value="PBP2_LTTR_substrate"/>
    <property type="match status" value="1"/>
</dbReference>
<reference evidence="6 7" key="1">
    <citation type="submission" date="2021-01" db="EMBL/GenBank/DDBJ databases">
        <title>WGS of actinomycetes isolated from Thailand.</title>
        <authorList>
            <person name="Thawai C."/>
        </authorList>
    </citation>
    <scope>NUCLEOTIDE SEQUENCE [LARGE SCALE GENOMIC DNA]</scope>
    <source>
        <strain evidence="6 7">CA1R205</strain>
    </source>
</reference>
<dbReference type="RefSeq" id="WP_201877664.1">
    <property type="nucleotide sequence ID" value="NZ_JAERRF010000016.1"/>
</dbReference>
<evidence type="ECO:0000256" key="1">
    <source>
        <dbReference type="ARBA" id="ARBA00009437"/>
    </source>
</evidence>
<dbReference type="EMBL" id="JAERRF010000016">
    <property type="protein sequence ID" value="MBL1100020.1"/>
    <property type="molecule type" value="Genomic_DNA"/>
</dbReference>
<dbReference type="InterPro" id="IPR005119">
    <property type="entry name" value="LysR_subst-bd"/>
</dbReference>
<dbReference type="Pfam" id="PF00126">
    <property type="entry name" value="HTH_1"/>
    <property type="match status" value="1"/>
</dbReference>